<evidence type="ECO:0000256" key="3">
    <source>
        <dbReference type="ARBA" id="ARBA00023306"/>
    </source>
</evidence>
<dbReference type="PROSITE" id="PS00945">
    <property type="entry name" value="CKS_2"/>
    <property type="match status" value="1"/>
</dbReference>
<dbReference type="GO" id="GO:0016538">
    <property type="term" value="F:cyclin-dependent protein serine/threonine kinase regulator activity"/>
    <property type="evidence" value="ECO:0007669"/>
    <property type="project" value="InterPro"/>
</dbReference>
<dbReference type="SUPFAM" id="SSF55637">
    <property type="entry name" value="Cell cycle regulatory proteins"/>
    <property type="match status" value="1"/>
</dbReference>
<organism evidence="5 6">
    <name type="scientific">Cryptococcus floricola</name>
    <dbReference type="NCBI Taxonomy" id="2591691"/>
    <lineage>
        <taxon>Eukaryota</taxon>
        <taxon>Fungi</taxon>
        <taxon>Dikarya</taxon>
        <taxon>Basidiomycota</taxon>
        <taxon>Agaricomycotina</taxon>
        <taxon>Tremellomycetes</taxon>
        <taxon>Tremellales</taxon>
        <taxon>Cryptococcaceae</taxon>
        <taxon>Cryptococcus</taxon>
    </lineage>
</organism>
<keyword evidence="6" id="KW-1185">Reference proteome</keyword>
<dbReference type="InterPro" id="IPR036858">
    <property type="entry name" value="Cyclin-dep_kinase_reg-sub_sf"/>
</dbReference>
<evidence type="ECO:0000256" key="4">
    <source>
        <dbReference type="RuleBase" id="RU311113"/>
    </source>
</evidence>
<keyword evidence="3 4" id="KW-0131">Cell cycle</keyword>
<comment type="function">
    <text evidence="4">Binds to the catalytic subunit of the cyclin dependent kinases and is essential for their biological function.</text>
</comment>
<name>A0A5D3BAH5_9TREE</name>
<gene>
    <name evidence="5" type="ORF">B9479_000102</name>
</gene>
<dbReference type="GO" id="GO:0051301">
    <property type="term" value="P:cell division"/>
    <property type="evidence" value="ECO:0007669"/>
    <property type="project" value="UniProtKB-UniRule"/>
</dbReference>
<evidence type="ECO:0000256" key="2">
    <source>
        <dbReference type="ARBA" id="ARBA00022618"/>
    </source>
</evidence>
<accession>A0A5D3BAH5</accession>
<sequence>MSKKYHQKSFTAEEKRKAIHTYEGKIHYSARYSGEFSGLFVGPMVEALWTLADRLFVASDTEWEYRHVIVPKPLVRFIPPGVCAEEVWRGIGIKQSPGWEMYMRHEPEPHVLLFRRPKNYDQLHRPFSQTLAARKLNIATTKPRALAEPAK</sequence>
<dbReference type="Proteomes" id="UP000322245">
    <property type="component" value="Unassembled WGS sequence"/>
</dbReference>
<evidence type="ECO:0000313" key="5">
    <source>
        <dbReference type="EMBL" id="TYJ59113.1"/>
    </source>
</evidence>
<evidence type="ECO:0000256" key="1">
    <source>
        <dbReference type="ARBA" id="ARBA00007782"/>
    </source>
</evidence>
<comment type="similarity">
    <text evidence="1 4">Belongs to the CKS family.</text>
</comment>
<evidence type="ECO:0000313" key="6">
    <source>
        <dbReference type="Proteomes" id="UP000322245"/>
    </source>
</evidence>
<reference evidence="5 6" key="1">
    <citation type="submission" date="2017-05" db="EMBL/GenBank/DDBJ databases">
        <title>The Genome Sequence of Tsuchiyaea wingfieldii DSM 27421.</title>
        <authorList>
            <person name="Cuomo C."/>
            <person name="Passer A."/>
            <person name="Billmyre B."/>
            <person name="Heitman J."/>
        </authorList>
    </citation>
    <scope>NUCLEOTIDE SEQUENCE [LARGE SCALE GENOMIC DNA]</scope>
    <source>
        <strain evidence="5 6">DSM 27421</strain>
    </source>
</reference>
<dbReference type="EMBL" id="NIDF01000001">
    <property type="protein sequence ID" value="TYJ59113.1"/>
    <property type="molecule type" value="Genomic_DNA"/>
</dbReference>
<dbReference type="AlphaFoldDB" id="A0A5D3BAH5"/>
<keyword evidence="2 4" id="KW-0132">Cell division</keyword>
<dbReference type="Gene3D" id="3.30.170.10">
    <property type="entry name" value="Cyclin-dependent kinase, regulatory subunit"/>
    <property type="match status" value="1"/>
</dbReference>
<dbReference type="PANTHER" id="PTHR23415">
    <property type="entry name" value="CYCLIN-DEPENDENT KINASES REGULATORY SUBUNIT/60S RIBOSOME SUBUNIT BIOGENESIS PROTEIN NIP7"/>
    <property type="match status" value="1"/>
</dbReference>
<dbReference type="SMART" id="SM01084">
    <property type="entry name" value="CKS"/>
    <property type="match status" value="1"/>
</dbReference>
<protein>
    <recommendedName>
        <fullName evidence="4">Cyclin-dependent kinases regulatory subunit</fullName>
    </recommendedName>
</protein>
<comment type="caution">
    <text evidence="5">The sequence shown here is derived from an EMBL/GenBank/DDBJ whole genome shotgun (WGS) entry which is preliminary data.</text>
</comment>
<proteinExistence type="inferred from homology"/>
<dbReference type="Pfam" id="PF01111">
    <property type="entry name" value="CKS"/>
    <property type="match status" value="1"/>
</dbReference>
<dbReference type="InterPro" id="IPR000789">
    <property type="entry name" value="Cyclin-dep_kinase_reg-sub"/>
</dbReference>